<evidence type="ECO:0000256" key="1">
    <source>
        <dbReference type="SAM" id="MobiDB-lite"/>
    </source>
</evidence>
<feature type="compositionally biased region" description="Polar residues" evidence="1">
    <location>
        <begin position="118"/>
        <end position="134"/>
    </location>
</feature>
<protein>
    <submittedName>
        <fullName evidence="2">Uncharacterized protein</fullName>
    </submittedName>
</protein>
<evidence type="ECO:0000313" key="3">
    <source>
        <dbReference type="Proteomes" id="UP000614350"/>
    </source>
</evidence>
<feature type="region of interest" description="Disordered" evidence="1">
    <location>
        <begin position="21"/>
        <end position="48"/>
    </location>
</feature>
<proteinExistence type="predicted"/>
<keyword evidence="3" id="KW-1185">Reference proteome</keyword>
<organism evidence="2 3">
    <name type="scientific">Vespula vulgaris</name>
    <name type="common">Yellow jacket</name>
    <name type="synonym">Wasp</name>
    <dbReference type="NCBI Taxonomy" id="7454"/>
    <lineage>
        <taxon>Eukaryota</taxon>
        <taxon>Metazoa</taxon>
        <taxon>Ecdysozoa</taxon>
        <taxon>Arthropoda</taxon>
        <taxon>Hexapoda</taxon>
        <taxon>Insecta</taxon>
        <taxon>Pterygota</taxon>
        <taxon>Neoptera</taxon>
        <taxon>Endopterygota</taxon>
        <taxon>Hymenoptera</taxon>
        <taxon>Apocrita</taxon>
        <taxon>Aculeata</taxon>
        <taxon>Vespoidea</taxon>
        <taxon>Vespidae</taxon>
        <taxon>Vespinae</taxon>
        <taxon>Vespula</taxon>
    </lineage>
</organism>
<comment type="caution">
    <text evidence="2">The sequence shown here is derived from an EMBL/GenBank/DDBJ whole genome shotgun (WGS) entry which is preliminary data.</text>
</comment>
<reference evidence="2" key="1">
    <citation type="journal article" date="2020" name="G3 (Bethesda)">
        <title>High-Quality Assemblies for Three Invasive Social Wasps from the &lt;i&gt;Vespula&lt;/i&gt; Genus.</title>
        <authorList>
            <person name="Harrop T.W.R."/>
            <person name="Guhlin J."/>
            <person name="McLaughlin G.M."/>
            <person name="Permina E."/>
            <person name="Stockwell P."/>
            <person name="Gilligan J."/>
            <person name="Le Lec M.F."/>
            <person name="Gruber M.A.M."/>
            <person name="Quinn O."/>
            <person name="Lovegrove M."/>
            <person name="Duncan E.J."/>
            <person name="Remnant E.J."/>
            <person name="Van Eeckhoven J."/>
            <person name="Graham B."/>
            <person name="Knapp R.A."/>
            <person name="Langford K.W."/>
            <person name="Kronenberg Z."/>
            <person name="Press M.O."/>
            <person name="Eacker S.M."/>
            <person name="Wilson-Rankin E.E."/>
            <person name="Purcell J."/>
            <person name="Lester P.J."/>
            <person name="Dearden P.K."/>
        </authorList>
    </citation>
    <scope>NUCLEOTIDE SEQUENCE</scope>
    <source>
        <strain evidence="2">Marl-1</strain>
    </source>
</reference>
<gene>
    <name evidence="2" type="ORF">HZH66_007870</name>
</gene>
<feature type="region of interest" description="Disordered" evidence="1">
    <location>
        <begin position="79"/>
        <end position="134"/>
    </location>
</feature>
<name>A0A834K007_VESVU</name>
<dbReference type="AlphaFoldDB" id="A0A834K007"/>
<feature type="compositionally biased region" description="Polar residues" evidence="1">
    <location>
        <begin position="79"/>
        <end position="95"/>
    </location>
</feature>
<dbReference type="Proteomes" id="UP000614350">
    <property type="component" value="Unassembled WGS sequence"/>
</dbReference>
<dbReference type="EMBL" id="JACSEA010000008">
    <property type="protein sequence ID" value="KAF7394696.1"/>
    <property type="molecule type" value="Genomic_DNA"/>
</dbReference>
<accession>A0A834K007</accession>
<sequence>MSVGKKGLRISKLEPSIGSYQLSSFRPSPFRGPLRETPITKPCRTMKHDGSKFAVGDRRATLTARSLGLHGVPVCYTASSISPNGPDSHARTNTPGFPVKDDADDGDVDHLDDGYCESVTSISGRNTNGNDPVQ</sequence>
<evidence type="ECO:0000313" key="2">
    <source>
        <dbReference type="EMBL" id="KAF7394696.1"/>
    </source>
</evidence>